<dbReference type="WBParaSite" id="L893_g28661.t1">
    <property type="protein sequence ID" value="L893_g28661.t1"/>
    <property type="gene ID" value="L893_g28661"/>
</dbReference>
<name>A0A1I7ZQQ9_9BILA</name>
<keyword evidence="1" id="KW-1185">Reference proteome</keyword>
<sequence length="75" mass="8395">MGQLFVGHTLEGAGEFGDLADDCIDTDSVTSMWIVHGKKFQEYLVPLDHKNLNLKEMNHISEEPKMSKVSPSFSL</sequence>
<protein>
    <submittedName>
        <fullName evidence="2">PLAT domain-containing protein</fullName>
    </submittedName>
</protein>
<organism evidence="1 2">
    <name type="scientific">Steinernema glaseri</name>
    <dbReference type="NCBI Taxonomy" id="37863"/>
    <lineage>
        <taxon>Eukaryota</taxon>
        <taxon>Metazoa</taxon>
        <taxon>Ecdysozoa</taxon>
        <taxon>Nematoda</taxon>
        <taxon>Chromadorea</taxon>
        <taxon>Rhabditida</taxon>
        <taxon>Tylenchina</taxon>
        <taxon>Panagrolaimomorpha</taxon>
        <taxon>Strongyloidoidea</taxon>
        <taxon>Steinernematidae</taxon>
        <taxon>Steinernema</taxon>
    </lineage>
</organism>
<proteinExistence type="predicted"/>
<evidence type="ECO:0000313" key="2">
    <source>
        <dbReference type="WBParaSite" id="L893_g28661.t1"/>
    </source>
</evidence>
<accession>A0A1I7ZQQ9</accession>
<dbReference type="Proteomes" id="UP000095287">
    <property type="component" value="Unplaced"/>
</dbReference>
<reference evidence="2" key="1">
    <citation type="submission" date="2016-11" db="UniProtKB">
        <authorList>
            <consortium name="WormBaseParasite"/>
        </authorList>
    </citation>
    <scope>IDENTIFICATION</scope>
</reference>
<evidence type="ECO:0000313" key="1">
    <source>
        <dbReference type="Proteomes" id="UP000095287"/>
    </source>
</evidence>
<dbReference type="AlphaFoldDB" id="A0A1I7ZQQ9"/>